<evidence type="ECO:0000313" key="3">
    <source>
        <dbReference type="Proteomes" id="UP000196655"/>
    </source>
</evidence>
<dbReference type="GO" id="GO:0006412">
    <property type="term" value="P:translation"/>
    <property type="evidence" value="ECO:0007669"/>
    <property type="project" value="UniProtKB-UniRule"/>
</dbReference>
<keyword evidence="1" id="KW-0067">ATP-binding</keyword>
<dbReference type="Pfam" id="PF02686">
    <property type="entry name" value="GatC"/>
    <property type="match status" value="1"/>
</dbReference>
<protein>
    <recommendedName>
        <fullName evidence="1">Aspartyl/glutamyl-tRNA(Asn/Gln) amidotransferase subunit C</fullName>
        <shortName evidence="1">Asp/Glu-ADT subunit C</shortName>
        <ecNumber evidence="1">6.3.5.-</ecNumber>
    </recommendedName>
</protein>
<keyword evidence="3" id="KW-1185">Reference proteome</keyword>
<dbReference type="GO" id="GO:0070681">
    <property type="term" value="P:glutaminyl-tRNAGln biosynthesis via transamidation"/>
    <property type="evidence" value="ECO:0007669"/>
    <property type="project" value="TreeGrafter"/>
</dbReference>
<comment type="function">
    <text evidence="1">Allows the formation of correctly charged Asn-tRNA(Asn) or Gln-tRNA(Gln) through the transamidation of misacylated Asp-tRNA(Asn) or Glu-tRNA(Gln) in organisms which lack either or both of asparaginyl-tRNA or glutaminyl-tRNA synthetases. The reaction takes place in the presence of glutamine and ATP through an activated phospho-Asp-tRNA(Asn) or phospho-Glu-tRNA(Gln).</text>
</comment>
<organism evidence="2 3">
    <name type="scientific">Inquilinus limosus</name>
    <dbReference type="NCBI Taxonomy" id="171674"/>
    <lineage>
        <taxon>Bacteria</taxon>
        <taxon>Pseudomonadati</taxon>
        <taxon>Pseudomonadota</taxon>
        <taxon>Alphaproteobacteria</taxon>
        <taxon>Rhodospirillales</taxon>
        <taxon>Rhodospirillaceae</taxon>
        <taxon>Inquilinus</taxon>
    </lineage>
</organism>
<dbReference type="Gene3D" id="1.10.20.60">
    <property type="entry name" value="Glu-tRNAGln amidotransferase C subunit, N-terminal domain"/>
    <property type="match status" value="1"/>
</dbReference>
<dbReference type="AlphaFoldDB" id="A0A211ZJ04"/>
<keyword evidence="1" id="KW-0436">Ligase</keyword>
<evidence type="ECO:0000256" key="1">
    <source>
        <dbReference type="HAMAP-Rule" id="MF_00122"/>
    </source>
</evidence>
<accession>A0A211ZJ04</accession>
<dbReference type="InterPro" id="IPR036113">
    <property type="entry name" value="Asp/Glu-ADT_sf_sub_c"/>
</dbReference>
<dbReference type="STRING" id="1122125.GCA_000423185_04851"/>
<dbReference type="GO" id="GO:0006450">
    <property type="term" value="P:regulation of translational fidelity"/>
    <property type="evidence" value="ECO:0007669"/>
    <property type="project" value="InterPro"/>
</dbReference>
<dbReference type="OrthoDB" id="9794326at2"/>
<dbReference type="PANTHER" id="PTHR15004:SF0">
    <property type="entry name" value="GLUTAMYL-TRNA(GLN) AMIDOTRANSFERASE SUBUNIT C, MITOCHONDRIAL"/>
    <property type="match status" value="1"/>
</dbReference>
<dbReference type="EC" id="6.3.5.-" evidence="1"/>
<dbReference type="GO" id="GO:0016740">
    <property type="term" value="F:transferase activity"/>
    <property type="evidence" value="ECO:0007669"/>
    <property type="project" value="UniProtKB-KW"/>
</dbReference>
<sequence>MSLDRATVAKIAHLARIRLDEAELDSMTGELSGILDFVEQLAEVNTDGVEPMTSVAQQGLRRRADEVTDGGYPEKVLANAPSAKAGFFTVPKVVE</sequence>
<reference evidence="3" key="1">
    <citation type="submission" date="2017-05" db="EMBL/GenBank/DDBJ databases">
        <authorList>
            <person name="Macchi M."/>
            <person name="Festa S."/>
            <person name="Coppotelli B.M."/>
            <person name="Morelli I.S."/>
        </authorList>
    </citation>
    <scope>NUCLEOTIDE SEQUENCE [LARGE SCALE GENOMIC DNA]</scope>
    <source>
        <strain evidence="3">I</strain>
    </source>
</reference>
<comment type="similarity">
    <text evidence="1">Belongs to the GatC family.</text>
</comment>
<dbReference type="SUPFAM" id="SSF141000">
    <property type="entry name" value="Glu-tRNAGln amidotransferase C subunit"/>
    <property type="match status" value="1"/>
</dbReference>
<name>A0A211ZJ04_9PROT</name>
<keyword evidence="1" id="KW-0547">Nucleotide-binding</keyword>
<dbReference type="NCBIfam" id="TIGR00135">
    <property type="entry name" value="gatC"/>
    <property type="match status" value="1"/>
</dbReference>
<dbReference type="RefSeq" id="WP_088152847.1">
    <property type="nucleotide sequence ID" value="NZ_NHON01000040.1"/>
</dbReference>
<comment type="subunit">
    <text evidence="1">Heterotrimer of A, B and C subunits.</text>
</comment>
<comment type="catalytic activity">
    <reaction evidence="1">
        <text>L-glutamyl-tRNA(Gln) + L-glutamine + ATP + H2O = L-glutaminyl-tRNA(Gln) + L-glutamate + ADP + phosphate + H(+)</text>
        <dbReference type="Rhea" id="RHEA:17521"/>
        <dbReference type="Rhea" id="RHEA-COMP:9681"/>
        <dbReference type="Rhea" id="RHEA-COMP:9684"/>
        <dbReference type="ChEBI" id="CHEBI:15377"/>
        <dbReference type="ChEBI" id="CHEBI:15378"/>
        <dbReference type="ChEBI" id="CHEBI:29985"/>
        <dbReference type="ChEBI" id="CHEBI:30616"/>
        <dbReference type="ChEBI" id="CHEBI:43474"/>
        <dbReference type="ChEBI" id="CHEBI:58359"/>
        <dbReference type="ChEBI" id="CHEBI:78520"/>
        <dbReference type="ChEBI" id="CHEBI:78521"/>
        <dbReference type="ChEBI" id="CHEBI:456216"/>
    </reaction>
</comment>
<comment type="catalytic activity">
    <reaction evidence="1">
        <text>L-aspartyl-tRNA(Asn) + L-glutamine + ATP + H2O = L-asparaginyl-tRNA(Asn) + L-glutamate + ADP + phosphate + 2 H(+)</text>
        <dbReference type="Rhea" id="RHEA:14513"/>
        <dbReference type="Rhea" id="RHEA-COMP:9674"/>
        <dbReference type="Rhea" id="RHEA-COMP:9677"/>
        <dbReference type="ChEBI" id="CHEBI:15377"/>
        <dbReference type="ChEBI" id="CHEBI:15378"/>
        <dbReference type="ChEBI" id="CHEBI:29985"/>
        <dbReference type="ChEBI" id="CHEBI:30616"/>
        <dbReference type="ChEBI" id="CHEBI:43474"/>
        <dbReference type="ChEBI" id="CHEBI:58359"/>
        <dbReference type="ChEBI" id="CHEBI:78515"/>
        <dbReference type="ChEBI" id="CHEBI:78516"/>
        <dbReference type="ChEBI" id="CHEBI:456216"/>
    </reaction>
</comment>
<keyword evidence="2" id="KW-0808">Transferase</keyword>
<comment type="caution">
    <text evidence="2">The sequence shown here is derived from an EMBL/GenBank/DDBJ whole genome shotgun (WGS) entry which is preliminary data.</text>
</comment>
<keyword evidence="1" id="KW-0648">Protein biosynthesis</keyword>
<dbReference type="GO" id="GO:0050566">
    <property type="term" value="F:asparaginyl-tRNA synthase (glutamine-hydrolyzing) activity"/>
    <property type="evidence" value="ECO:0007669"/>
    <property type="project" value="RHEA"/>
</dbReference>
<dbReference type="HAMAP" id="MF_00122">
    <property type="entry name" value="GatC"/>
    <property type="match status" value="1"/>
</dbReference>
<proteinExistence type="inferred from homology"/>
<dbReference type="InterPro" id="IPR003837">
    <property type="entry name" value="GatC"/>
</dbReference>
<dbReference type="EMBL" id="NHON01000040">
    <property type="protein sequence ID" value="OWJ65249.1"/>
    <property type="molecule type" value="Genomic_DNA"/>
</dbReference>
<dbReference type="Proteomes" id="UP000196655">
    <property type="component" value="Unassembled WGS sequence"/>
</dbReference>
<dbReference type="GO" id="GO:0005524">
    <property type="term" value="F:ATP binding"/>
    <property type="evidence" value="ECO:0007669"/>
    <property type="project" value="UniProtKB-KW"/>
</dbReference>
<gene>
    <name evidence="1" type="primary">gatC</name>
    <name evidence="2" type="ORF">BWR60_20370</name>
</gene>
<evidence type="ECO:0000313" key="2">
    <source>
        <dbReference type="EMBL" id="OWJ65249.1"/>
    </source>
</evidence>
<dbReference type="PANTHER" id="PTHR15004">
    <property type="entry name" value="GLUTAMYL-TRNA(GLN) AMIDOTRANSFERASE SUBUNIT C, MITOCHONDRIAL"/>
    <property type="match status" value="1"/>
</dbReference>
<dbReference type="GO" id="GO:0050567">
    <property type="term" value="F:glutaminyl-tRNA synthase (glutamine-hydrolyzing) activity"/>
    <property type="evidence" value="ECO:0007669"/>
    <property type="project" value="UniProtKB-UniRule"/>
</dbReference>